<proteinExistence type="predicted"/>
<organism evidence="1 2">
    <name type="scientific">Salmonella enterica subsp. enterica serovar Bovismorbificans</name>
    <dbReference type="NCBI Taxonomy" id="58097"/>
    <lineage>
        <taxon>Bacteria</taxon>
        <taxon>Pseudomonadati</taxon>
        <taxon>Pseudomonadota</taxon>
        <taxon>Gammaproteobacteria</taxon>
        <taxon>Enterobacterales</taxon>
        <taxon>Enterobacteriaceae</taxon>
        <taxon>Salmonella</taxon>
    </lineage>
</organism>
<dbReference type="Proteomes" id="UP000039541">
    <property type="component" value="Unassembled WGS sequence"/>
</dbReference>
<protein>
    <submittedName>
        <fullName evidence="1">Uncharacterized protein</fullName>
    </submittedName>
</protein>
<reference evidence="1 2" key="1">
    <citation type="submission" date="2015-03" db="EMBL/GenBank/DDBJ databases">
        <authorList>
            <consortium name="Pathogen Informatics"/>
        </authorList>
    </citation>
    <scope>NUCLEOTIDE SEQUENCE [LARGE SCALE GENOMIC DNA]</scope>
    <source>
        <strain evidence="1 2">3476</strain>
    </source>
</reference>
<evidence type="ECO:0000313" key="1">
    <source>
        <dbReference type="EMBL" id="CNU30128.1"/>
    </source>
</evidence>
<evidence type="ECO:0000313" key="2">
    <source>
        <dbReference type="Proteomes" id="UP000039541"/>
    </source>
</evidence>
<name>A0A655CVW2_SALET</name>
<sequence>MIKSGGIEGEGIKRCFNLTFLRPLAGEWVGIGALQGKHAMLEHSQLIKRLSMGSGKIDVPLAVDAVHFRCPDELAHRAAFRFTPDDNGVGGAQPFQRISPADFQPVIFRYGGNKVVIAAVA</sequence>
<accession>A0A655CVW2</accession>
<gene>
    <name evidence="1" type="ORF">ERS008202_02416</name>
</gene>
<dbReference type="EMBL" id="CQPC01000029">
    <property type="protein sequence ID" value="CNU30128.1"/>
    <property type="molecule type" value="Genomic_DNA"/>
</dbReference>
<dbReference type="AlphaFoldDB" id="A0A655CVW2"/>